<keyword evidence="4 9" id="KW-0802">TPR repeat</keyword>
<dbReference type="Pfam" id="PF07719">
    <property type="entry name" value="TPR_2"/>
    <property type="match status" value="1"/>
</dbReference>
<dbReference type="GO" id="GO:0031490">
    <property type="term" value="F:chromatin DNA binding"/>
    <property type="evidence" value="ECO:0007669"/>
    <property type="project" value="TreeGrafter"/>
</dbReference>
<dbReference type="Pfam" id="PF13181">
    <property type="entry name" value="TPR_8"/>
    <property type="match status" value="2"/>
</dbReference>
<dbReference type="FunFam" id="1.25.40.10:FF:000078">
    <property type="entry name" value="Transcriptional corepressor Cyc8"/>
    <property type="match status" value="1"/>
</dbReference>
<evidence type="ECO:0000256" key="5">
    <source>
        <dbReference type="ARBA" id="ARBA00023015"/>
    </source>
</evidence>
<feature type="region of interest" description="Disordered" evidence="10">
    <location>
        <begin position="600"/>
        <end position="698"/>
    </location>
</feature>
<dbReference type="InterPro" id="IPR051630">
    <property type="entry name" value="Corepressor-Demethylase"/>
</dbReference>
<dbReference type="PANTHER" id="PTHR14017:SF1">
    <property type="entry name" value="LD02225P"/>
    <property type="match status" value="1"/>
</dbReference>
<feature type="compositionally biased region" description="Pro residues" evidence="10">
    <location>
        <begin position="602"/>
        <end position="614"/>
    </location>
</feature>
<feature type="region of interest" description="Disordered" evidence="10">
    <location>
        <begin position="541"/>
        <end position="587"/>
    </location>
</feature>
<dbReference type="SUPFAM" id="SSF48452">
    <property type="entry name" value="TPR-like"/>
    <property type="match status" value="1"/>
</dbReference>
<evidence type="ECO:0000256" key="6">
    <source>
        <dbReference type="ARBA" id="ARBA00023163"/>
    </source>
</evidence>
<comment type="subcellular location">
    <subcellularLocation>
        <location evidence="1">Nucleus</location>
    </subcellularLocation>
</comment>
<dbReference type="SMART" id="SM00028">
    <property type="entry name" value="TPR"/>
    <property type="match status" value="9"/>
</dbReference>
<evidence type="ECO:0000256" key="9">
    <source>
        <dbReference type="PROSITE-ProRule" id="PRU00339"/>
    </source>
</evidence>
<feature type="compositionally biased region" description="Polar residues" evidence="10">
    <location>
        <begin position="545"/>
        <end position="555"/>
    </location>
</feature>
<dbReference type="Gene3D" id="1.25.40.10">
    <property type="entry name" value="Tetratricopeptide repeat domain"/>
    <property type="match status" value="2"/>
</dbReference>
<dbReference type="Pfam" id="PF13432">
    <property type="entry name" value="TPR_16"/>
    <property type="match status" value="1"/>
</dbReference>
<dbReference type="GO" id="GO:0005634">
    <property type="term" value="C:nucleus"/>
    <property type="evidence" value="ECO:0007669"/>
    <property type="project" value="UniProtKB-SubCell"/>
</dbReference>
<evidence type="ECO:0000313" key="12">
    <source>
        <dbReference type="Proteomes" id="UP000076842"/>
    </source>
</evidence>
<dbReference type="PROSITE" id="PS50293">
    <property type="entry name" value="TPR_REGION"/>
    <property type="match status" value="1"/>
</dbReference>
<sequence length="698" mass="76034">MGGTGAMAEQLNDLDRAMECYQRALRHDPDSKRALAQIGAIARAKEDFPTAVDYLSRVLSLDQQNGELWSALGHCYLMLDVLPKAYSAYQQALYCLASPTNVKLWYGIGILYDRYGSLEHAEEAFTSVLRMEEGKQSSSLNELTLFQKTNEVYFRLGIIYKQQHKYDQSLDCFQRIADDPPAPLRPSDILFQIGHVYEQKGDWDRARSAYERVLQDVPNHAKVLQQLGWLFFQSHTSFHSTENAIECLTRSLGYSLMFDKDESDAQSWYLLGRAYMAAEKYNKAYEAYQQAVYRDGRNPTFWCSIGVLYYQIQQFRDALDAYSRAIRINPYISEVWFDLGCLYESCNNQISDAIDAYKRALELDTDNQGIKDRLRLLEEHKSSGGPPPPPPPVQDVHPTAYASSQGQLGPPTSLGLPLSLGVPSPRYPIHGGAPLPPMAIGGPMPGPGHRITSPSAYGPPHDPFRPPHMASAETSRTGMALAPMDIDRTGPPPTHGPASALPSMALEPPYVRESNGSVPPLTASATPAASSPVAVMSPNGANVAASRTDTPNGISNPRKRMTPPSPTTEGGLKRQRLDVPSPPRVTEPTVVAAAPVAAVAVPPSPPHSPAPPPITTLEEDVSSPESTRSRSPVEPSDQLMDSRNSPVAVPLSPPADVAKVASAPDVGEPMAVEPAAPEITKIATTDGPKEDSPMDMGE</sequence>
<dbReference type="Proteomes" id="UP000076842">
    <property type="component" value="Unassembled WGS sequence"/>
</dbReference>
<feature type="repeat" description="TPR" evidence="9">
    <location>
        <begin position="187"/>
        <end position="220"/>
    </location>
</feature>
<dbReference type="InterPro" id="IPR019734">
    <property type="entry name" value="TPR_rpt"/>
</dbReference>
<feature type="repeat" description="TPR" evidence="9">
    <location>
        <begin position="299"/>
        <end position="332"/>
    </location>
</feature>
<dbReference type="InterPro" id="IPR011990">
    <property type="entry name" value="TPR-like_helical_dom_sf"/>
</dbReference>
<feature type="compositionally biased region" description="Low complexity" evidence="10">
    <location>
        <begin position="408"/>
        <end position="419"/>
    </location>
</feature>
<dbReference type="GO" id="GO:0017053">
    <property type="term" value="C:transcription repressor complex"/>
    <property type="evidence" value="ECO:0007669"/>
    <property type="project" value="TreeGrafter"/>
</dbReference>
<dbReference type="AlphaFoldDB" id="A0A165JGU9"/>
<evidence type="ECO:0000256" key="2">
    <source>
        <dbReference type="ARBA" id="ARBA00022491"/>
    </source>
</evidence>
<feature type="region of interest" description="Disordered" evidence="10">
    <location>
        <begin position="379"/>
        <end position="419"/>
    </location>
</feature>
<reference evidence="11 12" key="1">
    <citation type="journal article" date="2016" name="Mol. Biol. Evol.">
        <title>Comparative Genomics of Early-Diverging Mushroom-Forming Fungi Provides Insights into the Origins of Lignocellulose Decay Capabilities.</title>
        <authorList>
            <person name="Nagy L.G."/>
            <person name="Riley R."/>
            <person name="Tritt A."/>
            <person name="Adam C."/>
            <person name="Daum C."/>
            <person name="Floudas D."/>
            <person name="Sun H."/>
            <person name="Yadav J.S."/>
            <person name="Pangilinan J."/>
            <person name="Larsson K.H."/>
            <person name="Matsuura K."/>
            <person name="Barry K."/>
            <person name="Labutti K."/>
            <person name="Kuo R."/>
            <person name="Ohm R.A."/>
            <person name="Bhattacharya S.S."/>
            <person name="Shirouzu T."/>
            <person name="Yoshinaga Y."/>
            <person name="Martin F.M."/>
            <person name="Grigoriev I.V."/>
            <person name="Hibbett D.S."/>
        </authorList>
    </citation>
    <scope>NUCLEOTIDE SEQUENCE [LARGE SCALE GENOMIC DNA]</scope>
    <source>
        <strain evidence="11 12">HHB12733</strain>
    </source>
</reference>
<dbReference type="EMBL" id="KV423920">
    <property type="protein sequence ID" value="KZT61821.1"/>
    <property type="molecule type" value="Genomic_DNA"/>
</dbReference>
<dbReference type="InParanoid" id="A0A165JGU9"/>
<organism evidence="11 12">
    <name type="scientific">Calocera cornea HHB12733</name>
    <dbReference type="NCBI Taxonomy" id="1353952"/>
    <lineage>
        <taxon>Eukaryota</taxon>
        <taxon>Fungi</taxon>
        <taxon>Dikarya</taxon>
        <taxon>Basidiomycota</taxon>
        <taxon>Agaricomycotina</taxon>
        <taxon>Dacrymycetes</taxon>
        <taxon>Dacrymycetales</taxon>
        <taxon>Dacrymycetaceae</taxon>
        <taxon>Calocera</taxon>
    </lineage>
</organism>
<evidence type="ECO:0000256" key="1">
    <source>
        <dbReference type="ARBA" id="ARBA00004123"/>
    </source>
</evidence>
<dbReference type="FunFam" id="1.25.40.10:FF:000403">
    <property type="entry name" value="General transcriptional repressor, putative"/>
    <property type="match status" value="1"/>
</dbReference>
<evidence type="ECO:0000256" key="7">
    <source>
        <dbReference type="ARBA" id="ARBA00023242"/>
    </source>
</evidence>
<dbReference type="PROSITE" id="PS50005">
    <property type="entry name" value="TPR"/>
    <property type="match status" value="6"/>
</dbReference>
<dbReference type="InterPro" id="IPR013105">
    <property type="entry name" value="TPR_2"/>
</dbReference>
<dbReference type="OrthoDB" id="418911at2759"/>
<dbReference type="Pfam" id="PF00515">
    <property type="entry name" value="TPR_1"/>
    <property type="match status" value="1"/>
</dbReference>
<evidence type="ECO:0000256" key="3">
    <source>
        <dbReference type="ARBA" id="ARBA00022737"/>
    </source>
</evidence>
<keyword evidence="6" id="KW-0804">Transcription</keyword>
<protein>
    <submittedName>
        <fullName evidence="11">TPR-like protein</fullName>
    </submittedName>
</protein>
<comment type="similarity">
    <text evidence="8">Belongs to the CYC8/SSN6 family.</text>
</comment>
<keyword evidence="3" id="KW-0677">Repeat</keyword>
<evidence type="ECO:0000313" key="11">
    <source>
        <dbReference type="EMBL" id="KZT61821.1"/>
    </source>
</evidence>
<accession>A0A165JGU9</accession>
<feature type="repeat" description="TPR" evidence="9">
    <location>
        <begin position="102"/>
        <end position="135"/>
    </location>
</feature>
<gene>
    <name evidence="11" type="ORF">CALCODRAFT_427225</name>
</gene>
<evidence type="ECO:0000256" key="10">
    <source>
        <dbReference type="SAM" id="MobiDB-lite"/>
    </source>
</evidence>
<keyword evidence="12" id="KW-1185">Reference proteome</keyword>
<keyword evidence="2" id="KW-0678">Repressor</keyword>
<feature type="repeat" description="TPR" evidence="9">
    <location>
        <begin position="32"/>
        <end position="65"/>
    </location>
</feature>
<dbReference type="GO" id="GO:0000122">
    <property type="term" value="P:negative regulation of transcription by RNA polymerase II"/>
    <property type="evidence" value="ECO:0007669"/>
    <property type="project" value="TreeGrafter"/>
</dbReference>
<evidence type="ECO:0000256" key="4">
    <source>
        <dbReference type="ARBA" id="ARBA00022803"/>
    </source>
</evidence>
<dbReference type="STRING" id="1353952.A0A165JGU9"/>
<feature type="repeat" description="TPR" evidence="9">
    <location>
        <begin position="150"/>
        <end position="183"/>
    </location>
</feature>
<proteinExistence type="inferred from homology"/>
<dbReference type="PANTHER" id="PTHR14017">
    <property type="entry name" value="LYSINE-SPECIFIC DEMETHYLASE"/>
    <property type="match status" value="1"/>
</dbReference>
<keyword evidence="7" id="KW-0539">Nucleus</keyword>
<name>A0A165JGU9_9BASI</name>
<dbReference type="GO" id="GO:0000978">
    <property type="term" value="F:RNA polymerase II cis-regulatory region sequence-specific DNA binding"/>
    <property type="evidence" value="ECO:0007669"/>
    <property type="project" value="TreeGrafter"/>
</dbReference>
<evidence type="ECO:0000256" key="8">
    <source>
        <dbReference type="ARBA" id="ARBA00061082"/>
    </source>
</evidence>
<feature type="repeat" description="TPR" evidence="9">
    <location>
        <begin position="265"/>
        <end position="298"/>
    </location>
</feature>
<keyword evidence="5" id="KW-0805">Transcription regulation</keyword>